<proteinExistence type="predicted"/>
<protein>
    <submittedName>
        <fullName evidence="2">Uncharacterized protein</fullName>
    </submittedName>
</protein>
<dbReference type="WBParaSite" id="nRc.2.0.1.t37173-RA">
    <property type="protein sequence ID" value="nRc.2.0.1.t37173-RA"/>
    <property type="gene ID" value="nRc.2.0.1.g37173"/>
</dbReference>
<evidence type="ECO:0000313" key="2">
    <source>
        <dbReference type="WBParaSite" id="nRc.2.0.1.t37173-RA"/>
    </source>
</evidence>
<sequence>MYNDIHVDQEDNGVKDIDSVLEKKLKIICKRKAWPHNNCVCRSKEDQLYVVETLILRNLLSSVEFAKYGCY</sequence>
<reference evidence="2" key="1">
    <citation type="submission" date="2022-11" db="UniProtKB">
        <authorList>
            <consortium name="WormBaseParasite"/>
        </authorList>
    </citation>
    <scope>IDENTIFICATION</scope>
</reference>
<organism evidence="1 2">
    <name type="scientific">Romanomermis culicivorax</name>
    <name type="common">Nematode worm</name>
    <dbReference type="NCBI Taxonomy" id="13658"/>
    <lineage>
        <taxon>Eukaryota</taxon>
        <taxon>Metazoa</taxon>
        <taxon>Ecdysozoa</taxon>
        <taxon>Nematoda</taxon>
        <taxon>Enoplea</taxon>
        <taxon>Dorylaimia</taxon>
        <taxon>Mermithida</taxon>
        <taxon>Mermithoidea</taxon>
        <taxon>Mermithidae</taxon>
        <taxon>Romanomermis</taxon>
    </lineage>
</organism>
<dbReference type="AlphaFoldDB" id="A0A915KEF0"/>
<keyword evidence="1" id="KW-1185">Reference proteome</keyword>
<dbReference type="Proteomes" id="UP000887565">
    <property type="component" value="Unplaced"/>
</dbReference>
<evidence type="ECO:0000313" key="1">
    <source>
        <dbReference type="Proteomes" id="UP000887565"/>
    </source>
</evidence>
<accession>A0A915KEF0</accession>
<name>A0A915KEF0_ROMCU</name>